<dbReference type="Proteomes" id="UP000231655">
    <property type="component" value="Unassembled WGS sequence"/>
</dbReference>
<dbReference type="GO" id="GO:0003677">
    <property type="term" value="F:DNA binding"/>
    <property type="evidence" value="ECO:0007669"/>
    <property type="project" value="InterPro"/>
</dbReference>
<evidence type="ECO:0000313" key="4">
    <source>
        <dbReference type="EMBL" id="PJE27672.1"/>
    </source>
</evidence>
<dbReference type="OrthoDB" id="9803736at2"/>
<evidence type="ECO:0000259" key="2">
    <source>
        <dbReference type="Pfam" id="PF04471"/>
    </source>
</evidence>
<keyword evidence="7" id="KW-1185">Reference proteome</keyword>
<dbReference type="PANTHER" id="PTHR30015:SF7">
    <property type="entry name" value="TYPE IV METHYL-DIRECTED RESTRICTION ENZYME ECOKMRR"/>
    <property type="match status" value="1"/>
</dbReference>
<dbReference type="InterPro" id="IPR007560">
    <property type="entry name" value="Restrct_endonuc_IV_Mrr"/>
</dbReference>
<dbReference type="PANTHER" id="PTHR30015">
    <property type="entry name" value="MRR RESTRICTION SYSTEM PROTEIN"/>
    <property type="match status" value="1"/>
</dbReference>
<dbReference type="Pfam" id="PF14338">
    <property type="entry name" value="Mrr_N"/>
    <property type="match status" value="1"/>
</dbReference>
<gene>
    <name evidence="4" type="ORF">CVM39_13910</name>
    <name evidence="5" type="ORF">SAMN06297129_0375</name>
</gene>
<reference evidence="4 7" key="2">
    <citation type="journal article" date="2018" name="Int. J. Syst. Evol. Microbiol.">
        <title>Pseudooceanicola lipolyticus sp. nov., a marine alphaproteobacterium, reclassification of Oceanicola flagellatus as Pseudooceanicola flagellatus comb. nov. and emended description of the genus Pseudooceanicola.</title>
        <authorList>
            <person name="Huang M.-M."/>
            <person name="Guo L.-L."/>
            <person name="Wu Y.-H."/>
            <person name="Lai Q.-L."/>
            <person name="Shao Z.-Z."/>
            <person name="Wang C.-S."/>
            <person name="Wu M."/>
            <person name="Xu X.-W."/>
        </authorList>
    </citation>
    <scope>NUCLEOTIDE SEQUENCE [LARGE SCALE GENOMIC DNA]</scope>
    <source>
        <strain evidence="4 7">Ar-45</strain>
    </source>
</reference>
<dbReference type="InterPro" id="IPR025745">
    <property type="entry name" value="Mrr-like_N_dom"/>
</dbReference>
<sequence length="310" mass="33881">MPVPDYQTLMRPVLEALSDGNAHRVRDILPSLIERYDLTPDEVEELLPSGTQTVLANRAHWARTYLSKAGLVQSSRRGFHEITDLGRKLLRSHSGPIGNATLAQFETFEEWRVPDRDSTQPGAVGDTAKTPAQATSLPPEEALEAAAAELFSALESDLLEAVLGMDPTRFEQLIVDLLLAMGYGDGKRQMAERLGKSSDGGIDGVVNEDPLGLDAVYIQAKRYDPKNTVGSPAIREFIGSLVGVSATKGVFVTTSSFSREAIAFLDRVQQRVVLIDGRRLAELMIRHGVGVRSRQTYVVKGVDEDYFGDA</sequence>
<dbReference type="Pfam" id="PF04471">
    <property type="entry name" value="Mrr_cat"/>
    <property type="match status" value="1"/>
</dbReference>
<dbReference type="InterPro" id="IPR011335">
    <property type="entry name" value="Restrct_endonuc-II-like"/>
</dbReference>
<protein>
    <submittedName>
        <fullName evidence="4">Restriction endonuclease</fullName>
    </submittedName>
    <submittedName>
        <fullName evidence="5">Restriction system protein</fullName>
    </submittedName>
</protein>
<dbReference type="InterPro" id="IPR052906">
    <property type="entry name" value="Type_IV_Methyl-Rstrct_Enzyme"/>
</dbReference>
<accession>A0A285HQD6</accession>
<feature type="region of interest" description="Disordered" evidence="1">
    <location>
        <begin position="115"/>
        <end position="136"/>
    </location>
</feature>
<dbReference type="Gene3D" id="3.40.1350.10">
    <property type="match status" value="1"/>
</dbReference>
<feature type="domain" description="Restriction endonuclease type IV Mrr" evidence="2">
    <location>
        <begin position="164"/>
        <end position="284"/>
    </location>
</feature>
<evidence type="ECO:0000313" key="7">
    <source>
        <dbReference type="Proteomes" id="UP000231702"/>
    </source>
</evidence>
<dbReference type="Proteomes" id="UP000231702">
    <property type="component" value="Unassembled WGS sequence"/>
</dbReference>
<evidence type="ECO:0000313" key="5">
    <source>
        <dbReference type="EMBL" id="SNY37915.1"/>
    </source>
</evidence>
<dbReference type="SUPFAM" id="SSF52980">
    <property type="entry name" value="Restriction endonuclease-like"/>
    <property type="match status" value="1"/>
</dbReference>
<dbReference type="EMBL" id="OBEA01000001">
    <property type="protein sequence ID" value="SNY37915.1"/>
    <property type="molecule type" value="Genomic_DNA"/>
</dbReference>
<keyword evidence="4" id="KW-0255">Endonuclease</keyword>
<evidence type="ECO:0000256" key="1">
    <source>
        <dbReference type="SAM" id="MobiDB-lite"/>
    </source>
</evidence>
<reference evidence="5 6" key="1">
    <citation type="submission" date="2017-09" db="EMBL/GenBank/DDBJ databases">
        <authorList>
            <person name="Ehlers B."/>
            <person name="Leendertz F.H."/>
        </authorList>
    </citation>
    <scope>NUCLEOTIDE SEQUENCE [LARGE SCALE GENOMIC DNA]</scope>
    <source>
        <strain evidence="5 6">CGMCC 1.12662</strain>
    </source>
</reference>
<organism evidence="5 6">
    <name type="scientific">Pseudooceanicola antarcticus</name>
    <dbReference type="NCBI Taxonomy" id="1247613"/>
    <lineage>
        <taxon>Bacteria</taxon>
        <taxon>Pseudomonadati</taxon>
        <taxon>Pseudomonadota</taxon>
        <taxon>Alphaproteobacteria</taxon>
        <taxon>Rhodobacterales</taxon>
        <taxon>Paracoccaceae</taxon>
        <taxon>Pseudooceanicola</taxon>
    </lineage>
</organism>
<dbReference type="GO" id="GO:0009307">
    <property type="term" value="P:DNA restriction-modification system"/>
    <property type="evidence" value="ECO:0007669"/>
    <property type="project" value="InterPro"/>
</dbReference>
<evidence type="ECO:0000259" key="3">
    <source>
        <dbReference type="Pfam" id="PF14338"/>
    </source>
</evidence>
<keyword evidence="4" id="KW-0540">Nuclease</keyword>
<dbReference type="GO" id="GO:0015666">
    <property type="term" value="F:restriction endodeoxyribonuclease activity"/>
    <property type="evidence" value="ECO:0007669"/>
    <property type="project" value="TreeGrafter"/>
</dbReference>
<dbReference type="RefSeq" id="WP_097144168.1">
    <property type="nucleotide sequence ID" value="NZ_OBEA01000001.1"/>
</dbReference>
<feature type="domain" description="Restriction system protein Mrr-like N-terminal" evidence="3">
    <location>
        <begin position="6"/>
        <end position="91"/>
    </location>
</feature>
<proteinExistence type="predicted"/>
<keyword evidence="4" id="KW-0378">Hydrolase</keyword>
<name>A0A285HQD6_9RHOB</name>
<dbReference type="AlphaFoldDB" id="A0A285HQD6"/>
<evidence type="ECO:0000313" key="6">
    <source>
        <dbReference type="Proteomes" id="UP000231655"/>
    </source>
</evidence>
<dbReference type="EMBL" id="PGTD01000017">
    <property type="protein sequence ID" value="PJE27672.1"/>
    <property type="molecule type" value="Genomic_DNA"/>
</dbReference>
<dbReference type="InterPro" id="IPR011856">
    <property type="entry name" value="tRNA_endonuc-like_dom_sf"/>
</dbReference>